<reference evidence="6" key="2">
    <citation type="submission" date="2025-08" db="UniProtKB">
        <authorList>
            <consortium name="Ensembl"/>
        </authorList>
    </citation>
    <scope>IDENTIFICATION</scope>
</reference>
<dbReference type="GO" id="GO:0007166">
    <property type="term" value="P:cell surface receptor signaling pathway"/>
    <property type="evidence" value="ECO:0007669"/>
    <property type="project" value="TreeGrafter"/>
</dbReference>
<feature type="signal peptide" evidence="4">
    <location>
        <begin position="1"/>
        <end position="28"/>
    </location>
</feature>
<dbReference type="PROSITE" id="PS50835">
    <property type="entry name" value="IG_LIKE"/>
    <property type="match status" value="1"/>
</dbReference>
<proteinExistence type="predicted"/>
<feature type="chain" id="PRO_5043411300" description="Ig-like domain-containing protein" evidence="4">
    <location>
        <begin position="29"/>
        <end position="340"/>
    </location>
</feature>
<dbReference type="InterPro" id="IPR050488">
    <property type="entry name" value="Ig_Fc_receptor"/>
</dbReference>
<evidence type="ECO:0000256" key="4">
    <source>
        <dbReference type="SAM" id="SignalP"/>
    </source>
</evidence>
<dbReference type="GeneTree" id="ENSGT01120000272178"/>
<keyword evidence="3" id="KW-0472">Membrane</keyword>
<dbReference type="GO" id="GO:0009897">
    <property type="term" value="C:external side of plasma membrane"/>
    <property type="evidence" value="ECO:0007669"/>
    <property type="project" value="TreeGrafter"/>
</dbReference>
<evidence type="ECO:0000313" key="7">
    <source>
        <dbReference type="Proteomes" id="UP000265040"/>
    </source>
</evidence>
<evidence type="ECO:0000259" key="5">
    <source>
        <dbReference type="PROSITE" id="PS50835"/>
    </source>
</evidence>
<sequence length="340" mass="37530">MEVTALCIKLLMIVMMLLLCEHEQNVYAASLHIDPNRAQFFEYESLTFYCEGVSYCEVVDKSNRKIPTCNKTNKKTSTGSSCTINNVYTADSGKYWFEAGGRNKSNNVNIYVTAGSVILEIPALPVMKGEAVTLTCRNKTTSSQTLAHFYYYGVFISNSSTGNTIINSVSTSDEGLYKCRISGAGESAESRLIVRDSQKETVTTSLKDTSTTSSKEMVPSSSTSNPWIIVTVLLLLLLICVGLLYYYWHRVMFYVSTLRSGSGSAGNQTVSENFDSTSTAAYAVVTKKKKKKDEDESSCRPVYYMLSLDGGSQQLEPTVSPALVPTHPTFKENDLYSTIQ</sequence>
<dbReference type="InterPro" id="IPR003599">
    <property type="entry name" value="Ig_sub"/>
</dbReference>
<dbReference type="Gene3D" id="2.60.40.10">
    <property type="entry name" value="Immunoglobulins"/>
    <property type="match status" value="2"/>
</dbReference>
<dbReference type="Ensembl" id="ENSATET00000017130.3">
    <property type="protein sequence ID" value="ENSATEP00000016845.3"/>
    <property type="gene ID" value="ENSATEG00000030662.1"/>
</dbReference>
<evidence type="ECO:0000256" key="3">
    <source>
        <dbReference type="SAM" id="Phobius"/>
    </source>
</evidence>
<accession>A0A3Q1I9P6</accession>
<evidence type="ECO:0000313" key="6">
    <source>
        <dbReference type="Ensembl" id="ENSATEP00000016845.3"/>
    </source>
</evidence>
<keyword evidence="1 4" id="KW-0732">Signal</keyword>
<dbReference type="InterPro" id="IPR036179">
    <property type="entry name" value="Ig-like_dom_sf"/>
</dbReference>
<dbReference type="PANTHER" id="PTHR11481">
    <property type="entry name" value="IMMUNOGLOBULIN FC RECEPTOR"/>
    <property type="match status" value="1"/>
</dbReference>
<feature type="transmembrane region" description="Helical" evidence="3">
    <location>
        <begin position="227"/>
        <end position="248"/>
    </location>
</feature>
<dbReference type="AlphaFoldDB" id="A0A3Q1I9P6"/>
<dbReference type="FunCoup" id="A0A3Q1I9P6">
    <property type="interactions" value="1131"/>
</dbReference>
<dbReference type="SUPFAM" id="SSF48726">
    <property type="entry name" value="Immunoglobulin"/>
    <property type="match status" value="1"/>
</dbReference>
<dbReference type="PANTHER" id="PTHR11481:SF64">
    <property type="entry name" value="FC RECEPTOR-LIKE PROTEIN 4"/>
    <property type="match status" value="1"/>
</dbReference>
<dbReference type="InterPro" id="IPR007110">
    <property type="entry name" value="Ig-like_dom"/>
</dbReference>
<keyword evidence="2" id="KW-1015">Disulfide bond</keyword>
<organism evidence="6 7">
    <name type="scientific">Anabas testudineus</name>
    <name type="common">Climbing perch</name>
    <name type="synonym">Anthias testudineus</name>
    <dbReference type="NCBI Taxonomy" id="64144"/>
    <lineage>
        <taxon>Eukaryota</taxon>
        <taxon>Metazoa</taxon>
        <taxon>Chordata</taxon>
        <taxon>Craniata</taxon>
        <taxon>Vertebrata</taxon>
        <taxon>Euteleostomi</taxon>
        <taxon>Actinopterygii</taxon>
        <taxon>Neopterygii</taxon>
        <taxon>Teleostei</taxon>
        <taxon>Neoteleostei</taxon>
        <taxon>Acanthomorphata</taxon>
        <taxon>Anabantaria</taxon>
        <taxon>Anabantiformes</taxon>
        <taxon>Anabantoidei</taxon>
        <taxon>Anabantidae</taxon>
        <taxon>Anabas</taxon>
    </lineage>
</organism>
<dbReference type="SMART" id="SM00409">
    <property type="entry name" value="IG"/>
    <property type="match status" value="2"/>
</dbReference>
<evidence type="ECO:0000256" key="2">
    <source>
        <dbReference type="ARBA" id="ARBA00023157"/>
    </source>
</evidence>
<feature type="domain" description="Ig-like" evidence="5">
    <location>
        <begin position="81"/>
        <end position="193"/>
    </location>
</feature>
<dbReference type="Proteomes" id="UP000265040">
    <property type="component" value="Chromosome 18"/>
</dbReference>
<name>A0A3Q1I9P6_ANATE</name>
<dbReference type="InterPro" id="IPR013783">
    <property type="entry name" value="Ig-like_fold"/>
</dbReference>
<evidence type="ECO:0000256" key="1">
    <source>
        <dbReference type="ARBA" id="ARBA00022729"/>
    </source>
</evidence>
<dbReference type="GO" id="GO:0006955">
    <property type="term" value="P:immune response"/>
    <property type="evidence" value="ECO:0007669"/>
    <property type="project" value="TreeGrafter"/>
</dbReference>
<reference evidence="6" key="1">
    <citation type="submission" date="2021-04" db="EMBL/GenBank/DDBJ databases">
        <authorList>
            <consortium name="Wellcome Sanger Institute Data Sharing"/>
        </authorList>
    </citation>
    <scope>NUCLEOTIDE SEQUENCE [LARGE SCALE GENOMIC DNA]</scope>
</reference>
<keyword evidence="3" id="KW-0812">Transmembrane</keyword>
<keyword evidence="3" id="KW-1133">Transmembrane helix</keyword>
<dbReference type="InParanoid" id="A0A3Q1I9P6"/>
<protein>
    <recommendedName>
        <fullName evidence="5">Ig-like domain-containing protein</fullName>
    </recommendedName>
</protein>
<reference evidence="6" key="3">
    <citation type="submission" date="2025-09" db="UniProtKB">
        <authorList>
            <consortium name="Ensembl"/>
        </authorList>
    </citation>
    <scope>IDENTIFICATION</scope>
</reference>
<dbReference type="GO" id="GO:0004888">
    <property type="term" value="F:transmembrane signaling receptor activity"/>
    <property type="evidence" value="ECO:0007669"/>
    <property type="project" value="TreeGrafter"/>
</dbReference>
<keyword evidence="7" id="KW-1185">Reference proteome</keyword>